<evidence type="ECO:0000313" key="2">
    <source>
        <dbReference type="EMBL" id="PQM48354.1"/>
    </source>
</evidence>
<protein>
    <submittedName>
        <fullName evidence="2">Uncharacterized protein</fullName>
    </submittedName>
</protein>
<gene>
    <name evidence="2" type="ORF">C1Y40_01437</name>
</gene>
<dbReference type="EMBL" id="PPEA01000210">
    <property type="protein sequence ID" value="PQM48354.1"/>
    <property type="molecule type" value="Genomic_DNA"/>
</dbReference>
<organism evidence="2 3">
    <name type="scientific">Mycobacterium talmoniae</name>
    <dbReference type="NCBI Taxonomy" id="1858794"/>
    <lineage>
        <taxon>Bacteria</taxon>
        <taxon>Bacillati</taxon>
        <taxon>Actinomycetota</taxon>
        <taxon>Actinomycetes</taxon>
        <taxon>Mycobacteriales</taxon>
        <taxon>Mycobacteriaceae</taxon>
        <taxon>Mycobacterium</taxon>
    </lineage>
</organism>
<evidence type="ECO:0000256" key="1">
    <source>
        <dbReference type="SAM" id="MobiDB-lite"/>
    </source>
</evidence>
<reference evidence="2 3" key="1">
    <citation type="journal article" date="2017" name="Int. J. Syst. Evol. Microbiol.">
        <title>Mycobacterium talmoniae sp. nov., a slowly growing mycobacterium isolated from human respiratory samples.</title>
        <authorList>
            <person name="Davidson R.M."/>
            <person name="DeGroote M.A."/>
            <person name="Marola J.L."/>
            <person name="Buss S."/>
            <person name="Jones V."/>
            <person name="McNeil M.R."/>
            <person name="Freifeld A.G."/>
            <person name="Elaine Epperson L."/>
            <person name="Hasan N.A."/>
            <person name="Jackson M."/>
            <person name="Iwen P.C."/>
            <person name="Salfinger M."/>
            <person name="Strong M."/>
        </authorList>
    </citation>
    <scope>NUCLEOTIDE SEQUENCE [LARGE SCALE GENOMIC DNA]</scope>
    <source>
        <strain evidence="2 3">ATCC BAA-2683</strain>
    </source>
</reference>
<evidence type="ECO:0000313" key="3">
    <source>
        <dbReference type="Proteomes" id="UP000238296"/>
    </source>
</evidence>
<sequence length="214" mass="23568">MPPQGRRRHATEQHRDPHRGGAQRPLAGGHLAGPLPAQQRHGLVENLASPTEIDAGRGEIVGAPARTQTHREPATGNIREAAEPFGQQCRRVGRRQQDVRHQADPLRGARGDRQAHDRVLTGIHDPVDRGQVGETTLLGAARPLTDDRPGRVSDVVRQTHADSHHVVLSVPRGWSSDSPLLSREHSNLWRDSRLRRAGSQYNRNITIACVLFSA</sequence>
<name>A0A2S8BNU1_9MYCO</name>
<proteinExistence type="predicted"/>
<feature type="compositionally biased region" description="Basic and acidic residues" evidence="1">
    <location>
        <begin position="95"/>
        <end position="113"/>
    </location>
</feature>
<feature type="compositionally biased region" description="Basic and acidic residues" evidence="1">
    <location>
        <begin position="10"/>
        <end position="19"/>
    </location>
</feature>
<feature type="region of interest" description="Disordered" evidence="1">
    <location>
        <begin position="1"/>
        <end position="56"/>
    </location>
</feature>
<dbReference type="AlphaFoldDB" id="A0A2S8BNU1"/>
<accession>A0A2S8BNU1</accession>
<feature type="region of interest" description="Disordered" evidence="1">
    <location>
        <begin position="93"/>
        <end position="113"/>
    </location>
</feature>
<dbReference type="Proteomes" id="UP000238296">
    <property type="component" value="Unassembled WGS sequence"/>
</dbReference>
<comment type="caution">
    <text evidence="2">The sequence shown here is derived from an EMBL/GenBank/DDBJ whole genome shotgun (WGS) entry which is preliminary data.</text>
</comment>